<evidence type="ECO:0000313" key="3">
    <source>
        <dbReference type="Proteomes" id="UP000183376"/>
    </source>
</evidence>
<dbReference type="Pfam" id="PF11706">
    <property type="entry name" value="zf-CGNR"/>
    <property type="match status" value="1"/>
</dbReference>
<proteinExistence type="predicted"/>
<dbReference type="Pfam" id="PF07336">
    <property type="entry name" value="ABATE"/>
    <property type="match status" value="1"/>
</dbReference>
<keyword evidence="3" id="KW-1185">Reference proteome</keyword>
<feature type="domain" description="Zinc finger CGNR" evidence="1">
    <location>
        <begin position="135"/>
        <end position="173"/>
    </location>
</feature>
<reference evidence="2 3" key="1">
    <citation type="submission" date="2016-10" db="EMBL/GenBank/DDBJ databases">
        <authorList>
            <person name="de Groot N.N."/>
        </authorList>
    </citation>
    <scope>NUCLEOTIDE SEQUENCE [LARGE SCALE GENOMIC DNA]</scope>
    <source>
        <strain evidence="2 3">DSM 44149</strain>
    </source>
</reference>
<dbReference type="SUPFAM" id="SSF160904">
    <property type="entry name" value="Jann2411-like"/>
    <property type="match status" value="1"/>
</dbReference>
<dbReference type="PANTHER" id="PTHR35525">
    <property type="entry name" value="BLL6575 PROTEIN"/>
    <property type="match status" value="1"/>
</dbReference>
<name>A0A1H0CVQ0_ALLAB</name>
<evidence type="ECO:0000313" key="2">
    <source>
        <dbReference type="EMBL" id="SDN61977.1"/>
    </source>
</evidence>
<dbReference type="InterPro" id="IPR021005">
    <property type="entry name" value="Znf_CGNR"/>
</dbReference>
<gene>
    <name evidence="2" type="ORF">SAMN04489726_7450</name>
</gene>
<dbReference type="STRING" id="211114.SAMN04489726_7450"/>
<dbReference type="eggNOG" id="COG5516">
    <property type="taxonomic scope" value="Bacteria"/>
</dbReference>
<dbReference type="InterPro" id="IPR010852">
    <property type="entry name" value="ABATE"/>
</dbReference>
<dbReference type="AlphaFoldDB" id="A0A1H0CVQ0"/>
<dbReference type="Gene3D" id="1.10.3300.10">
    <property type="entry name" value="Jann2411-like domain"/>
    <property type="match status" value="1"/>
</dbReference>
<organism evidence="2 3">
    <name type="scientific">Allokutzneria albata</name>
    <name type="common">Kibdelosporangium albatum</name>
    <dbReference type="NCBI Taxonomy" id="211114"/>
    <lineage>
        <taxon>Bacteria</taxon>
        <taxon>Bacillati</taxon>
        <taxon>Actinomycetota</taxon>
        <taxon>Actinomycetes</taxon>
        <taxon>Pseudonocardiales</taxon>
        <taxon>Pseudonocardiaceae</taxon>
        <taxon>Allokutzneria</taxon>
    </lineage>
</organism>
<dbReference type="InterPro" id="IPR023286">
    <property type="entry name" value="ABATE_dom_sf"/>
</dbReference>
<dbReference type="RefSeq" id="WP_030428594.1">
    <property type="nucleotide sequence ID" value="NZ_JOEF01000004.1"/>
</dbReference>
<protein>
    <submittedName>
        <fullName evidence="2">Conserved protein containing a Zn-ribbon-like motif, possibly RNA-binding</fullName>
    </submittedName>
</protein>
<sequence length="176" mass="19183">MDLVLDFVSTIRHDGHGGVADALSAEWVAQRLGTRLPDASLPAIVELRRAIRSLFALAVRPGPPSKADANRLVDQQEAVAVLNAAARPRLTQLAWPTDGTPSLVEQAEPTDATATVLATLAQAAIEFLAGPERERLQACPAPRCVLYFVKQHPRQAWCKPSCGNRARVSKYYKTHR</sequence>
<accession>A0A1H0CVQ0</accession>
<dbReference type="PANTHER" id="PTHR35525:SF3">
    <property type="entry name" value="BLL6575 PROTEIN"/>
    <property type="match status" value="1"/>
</dbReference>
<dbReference type="Proteomes" id="UP000183376">
    <property type="component" value="Chromosome I"/>
</dbReference>
<dbReference type="OrthoDB" id="3211108at2"/>
<evidence type="ECO:0000259" key="1">
    <source>
        <dbReference type="Pfam" id="PF11706"/>
    </source>
</evidence>
<dbReference type="EMBL" id="LT629701">
    <property type="protein sequence ID" value="SDN61977.1"/>
    <property type="molecule type" value="Genomic_DNA"/>
</dbReference>